<feature type="non-terminal residue" evidence="1">
    <location>
        <position position="72"/>
    </location>
</feature>
<name>N4X1K1_COCH4</name>
<gene>
    <name evidence="1" type="ORF">COCC4DRAFT_95597</name>
</gene>
<dbReference type="HOGENOM" id="CLU_206079_0_0_1"/>
<reference evidence="1 2" key="1">
    <citation type="journal article" date="2012" name="PLoS Pathog.">
        <title>Diverse lifestyles and strategies of plant pathogenesis encoded in the genomes of eighteen Dothideomycetes fungi.</title>
        <authorList>
            <person name="Ohm R.A."/>
            <person name="Feau N."/>
            <person name="Henrissat B."/>
            <person name="Schoch C.L."/>
            <person name="Horwitz B.A."/>
            <person name="Barry K.W."/>
            <person name="Condon B.J."/>
            <person name="Copeland A.C."/>
            <person name="Dhillon B."/>
            <person name="Glaser F."/>
            <person name="Hesse C.N."/>
            <person name="Kosti I."/>
            <person name="LaButti K."/>
            <person name="Lindquist E.A."/>
            <person name="Lucas S."/>
            <person name="Salamov A.A."/>
            <person name="Bradshaw R.E."/>
            <person name="Ciuffetti L."/>
            <person name="Hamelin R.C."/>
            <person name="Kema G.H.J."/>
            <person name="Lawrence C."/>
            <person name="Scott J.A."/>
            <person name="Spatafora J.W."/>
            <person name="Turgeon B.G."/>
            <person name="de Wit P.J.G.M."/>
            <person name="Zhong S."/>
            <person name="Goodwin S.B."/>
            <person name="Grigoriev I.V."/>
        </authorList>
    </citation>
    <scope>NUCLEOTIDE SEQUENCE [LARGE SCALE GENOMIC DNA]</scope>
    <source>
        <strain evidence="2">C4 / ATCC 48331 / race T</strain>
    </source>
</reference>
<proteinExistence type="predicted"/>
<keyword evidence="2" id="KW-1185">Reference proteome</keyword>
<evidence type="ECO:0000313" key="2">
    <source>
        <dbReference type="Proteomes" id="UP000012338"/>
    </source>
</evidence>
<organism evidence="1 2">
    <name type="scientific">Cochliobolus heterostrophus (strain C4 / ATCC 48331 / race T)</name>
    <name type="common">Southern corn leaf blight fungus</name>
    <name type="synonym">Bipolaris maydis</name>
    <dbReference type="NCBI Taxonomy" id="665024"/>
    <lineage>
        <taxon>Eukaryota</taxon>
        <taxon>Fungi</taxon>
        <taxon>Dikarya</taxon>
        <taxon>Ascomycota</taxon>
        <taxon>Pezizomycotina</taxon>
        <taxon>Dothideomycetes</taxon>
        <taxon>Pleosporomycetidae</taxon>
        <taxon>Pleosporales</taxon>
        <taxon>Pleosporineae</taxon>
        <taxon>Pleosporaceae</taxon>
        <taxon>Bipolaris</taxon>
    </lineage>
</organism>
<accession>N4X1K1</accession>
<evidence type="ECO:0000313" key="1">
    <source>
        <dbReference type="EMBL" id="ENH99086.1"/>
    </source>
</evidence>
<feature type="non-terminal residue" evidence="1">
    <location>
        <position position="1"/>
    </location>
</feature>
<sequence length="72" mass="7978">ENAYNNDETGVMLSRLGSFTVLVGKDNIRDYRGAGLKRTTVTSIECVSASGEYLNPIVRYQASLYLSELIPF</sequence>
<reference evidence="2" key="2">
    <citation type="journal article" date="2013" name="PLoS Genet.">
        <title>Comparative genome structure, secondary metabolite, and effector coding capacity across Cochliobolus pathogens.</title>
        <authorList>
            <person name="Condon B.J."/>
            <person name="Leng Y."/>
            <person name="Wu D."/>
            <person name="Bushley K.E."/>
            <person name="Ohm R.A."/>
            <person name="Otillar R."/>
            <person name="Martin J."/>
            <person name="Schackwitz W."/>
            <person name="Grimwood J."/>
            <person name="MohdZainudin N."/>
            <person name="Xue C."/>
            <person name="Wang R."/>
            <person name="Manning V.A."/>
            <person name="Dhillon B."/>
            <person name="Tu Z.J."/>
            <person name="Steffenson B.J."/>
            <person name="Salamov A."/>
            <person name="Sun H."/>
            <person name="Lowry S."/>
            <person name="LaButti K."/>
            <person name="Han J."/>
            <person name="Copeland A."/>
            <person name="Lindquist E."/>
            <person name="Barry K."/>
            <person name="Schmutz J."/>
            <person name="Baker S.E."/>
            <person name="Ciuffetti L.M."/>
            <person name="Grigoriev I.V."/>
            <person name="Zhong S."/>
            <person name="Turgeon B.G."/>
        </authorList>
    </citation>
    <scope>NUCLEOTIDE SEQUENCE [LARGE SCALE GENOMIC DNA]</scope>
    <source>
        <strain evidence="2">C4 / ATCC 48331 / race T</strain>
    </source>
</reference>
<dbReference type="AlphaFoldDB" id="N4X1K1"/>
<protein>
    <submittedName>
        <fullName evidence="1">Uncharacterized protein</fullName>
    </submittedName>
</protein>
<dbReference type="EMBL" id="KB733492">
    <property type="protein sequence ID" value="ENH99086.1"/>
    <property type="molecule type" value="Genomic_DNA"/>
</dbReference>
<dbReference type="OrthoDB" id="5425890at2759"/>
<dbReference type="Proteomes" id="UP000012338">
    <property type="component" value="Unassembled WGS sequence"/>
</dbReference>